<accession>A0A1F8CN88</accession>
<sequence>MFQTYLVAPLANGLIFFYRLLGGNLGLAIIVFTLLLRLLLNPLTKPYMDSMKKIKELGGEVEKLKNKFKDDKIKFAQAQADLYKQKGINPQAGCLPYIFQFVILIAFFNVFNQGFKGNVTESFNKMLYPKMAFAQDQVINTRFLYMDLAKPDVFRVPNTPFPIPGFFLVFSTLLQVASMKLMSPTLKAEKKVAKKTPSETDDAAVATQKSMTYMFPLMTLFFGMSFPSGLALYWTVFSLVQLLQQLPKGWYHSLPWKKN</sequence>
<feature type="transmembrane region" description="Helical" evidence="11">
    <location>
        <begin position="20"/>
        <end position="40"/>
    </location>
</feature>
<feature type="transmembrane region" description="Helical" evidence="11">
    <location>
        <begin position="217"/>
        <end position="240"/>
    </location>
</feature>
<dbReference type="EMBL" id="MGHU01000016">
    <property type="protein sequence ID" value="OGM77546.1"/>
    <property type="molecule type" value="Genomic_DNA"/>
</dbReference>
<dbReference type="NCBIfam" id="TIGR03592">
    <property type="entry name" value="yidC_oxa1_cterm"/>
    <property type="match status" value="1"/>
</dbReference>
<dbReference type="InterPro" id="IPR028055">
    <property type="entry name" value="YidC/Oxa/ALB_C"/>
</dbReference>
<keyword evidence="8" id="KW-0143">Chaperone</keyword>
<keyword evidence="5" id="KW-0653">Protein transport</keyword>
<evidence type="ECO:0000256" key="4">
    <source>
        <dbReference type="ARBA" id="ARBA00022692"/>
    </source>
</evidence>
<keyword evidence="7 11" id="KW-0472">Membrane</keyword>
<dbReference type="PANTHER" id="PTHR12428:SF65">
    <property type="entry name" value="CYTOCHROME C OXIDASE ASSEMBLY PROTEIN COX18, MITOCHONDRIAL"/>
    <property type="match status" value="1"/>
</dbReference>
<feature type="domain" description="Membrane insertase YidC/Oxa/ALB C-terminal" evidence="12">
    <location>
        <begin position="26"/>
        <end position="246"/>
    </location>
</feature>
<evidence type="ECO:0000256" key="8">
    <source>
        <dbReference type="ARBA" id="ARBA00023186"/>
    </source>
</evidence>
<evidence type="ECO:0000256" key="1">
    <source>
        <dbReference type="ARBA" id="ARBA00004651"/>
    </source>
</evidence>
<protein>
    <recommendedName>
        <fullName evidence="12">Membrane insertase YidC/Oxa/ALB C-terminal domain-containing protein</fullName>
    </recommendedName>
</protein>
<comment type="caution">
    <text evidence="13">The sequence shown here is derived from an EMBL/GenBank/DDBJ whole genome shotgun (WGS) entry which is preliminary data.</text>
</comment>
<keyword evidence="4 9" id="KW-0812">Transmembrane</keyword>
<keyword evidence="2" id="KW-0813">Transport</keyword>
<evidence type="ECO:0000256" key="3">
    <source>
        <dbReference type="ARBA" id="ARBA00022475"/>
    </source>
</evidence>
<evidence type="ECO:0000256" key="10">
    <source>
        <dbReference type="SAM" id="Coils"/>
    </source>
</evidence>
<evidence type="ECO:0000259" key="12">
    <source>
        <dbReference type="Pfam" id="PF02096"/>
    </source>
</evidence>
<feature type="transmembrane region" description="Helical" evidence="11">
    <location>
        <begin position="161"/>
        <end position="181"/>
    </location>
</feature>
<evidence type="ECO:0000256" key="11">
    <source>
        <dbReference type="SAM" id="Phobius"/>
    </source>
</evidence>
<gene>
    <name evidence="13" type="ORF">A2188_02090</name>
</gene>
<evidence type="ECO:0000313" key="14">
    <source>
        <dbReference type="Proteomes" id="UP000179241"/>
    </source>
</evidence>
<organism evidence="13 14">
    <name type="scientific">Candidatus Woesebacteria bacterium RIFOXYA1_FULL_43_9</name>
    <dbReference type="NCBI Taxonomy" id="1802534"/>
    <lineage>
        <taxon>Bacteria</taxon>
        <taxon>Candidatus Woeseibacteriota</taxon>
    </lineage>
</organism>
<evidence type="ECO:0000256" key="6">
    <source>
        <dbReference type="ARBA" id="ARBA00022989"/>
    </source>
</evidence>
<comment type="similarity">
    <text evidence="9">Belongs to the OXA1/ALB3/YidC family.</text>
</comment>
<dbReference type="GO" id="GO:0015031">
    <property type="term" value="P:protein transport"/>
    <property type="evidence" value="ECO:0007669"/>
    <property type="project" value="UniProtKB-KW"/>
</dbReference>
<feature type="transmembrane region" description="Helical" evidence="11">
    <location>
        <begin position="94"/>
        <end position="111"/>
    </location>
</feature>
<keyword evidence="3" id="KW-1003">Cell membrane</keyword>
<dbReference type="AlphaFoldDB" id="A0A1F8CN88"/>
<evidence type="ECO:0000256" key="7">
    <source>
        <dbReference type="ARBA" id="ARBA00023136"/>
    </source>
</evidence>
<dbReference type="GO" id="GO:0032977">
    <property type="term" value="F:membrane insertase activity"/>
    <property type="evidence" value="ECO:0007669"/>
    <property type="project" value="InterPro"/>
</dbReference>
<comment type="subcellular location">
    <subcellularLocation>
        <location evidence="1">Cell membrane</location>
        <topology evidence="1">Multi-pass membrane protein</topology>
    </subcellularLocation>
    <subcellularLocation>
        <location evidence="9">Membrane</location>
        <topology evidence="9">Multi-pass membrane protein</topology>
    </subcellularLocation>
</comment>
<evidence type="ECO:0000256" key="5">
    <source>
        <dbReference type="ARBA" id="ARBA00022927"/>
    </source>
</evidence>
<dbReference type="CDD" id="cd20070">
    <property type="entry name" value="5TM_YidC_Alb3"/>
    <property type="match status" value="1"/>
</dbReference>
<dbReference type="GO" id="GO:0051205">
    <property type="term" value="P:protein insertion into membrane"/>
    <property type="evidence" value="ECO:0007669"/>
    <property type="project" value="TreeGrafter"/>
</dbReference>
<evidence type="ECO:0000256" key="9">
    <source>
        <dbReference type="RuleBase" id="RU003945"/>
    </source>
</evidence>
<dbReference type="PANTHER" id="PTHR12428">
    <property type="entry name" value="OXA1"/>
    <property type="match status" value="1"/>
</dbReference>
<keyword evidence="10" id="KW-0175">Coiled coil</keyword>
<dbReference type="InterPro" id="IPR047196">
    <property type="entry name" value="YidC_ALB_C"/>
</dbReference>
<evidence type="ECO:0000256" key="2">
    <source>
        <dbReference type="ARBA" id="ARBA00022448"/>
    </source>
</evidence>
<dbReference type="Pfam" id="PF02096">
    <property type="entry name" value="60KD_IMP"/>
    <property type="match status" value="1"/>
</dbReference>
<feature type="coiled-coil region" evidence="10">
    <location>
        <begin position="47"/>
        <end position="81"/>
    </location>
</feature>
<dbReference type="GO" id="GO:0005886">
    <property type="term" value="C:plasma membrane"/>
    <property type="evidence" value="ECO:0007669"/>
    <property type="project" value="UniProtKB-SubCell"/>
</dbReference>
<name>A0A1F8CN88_9BACT</name>
<dbReference type="InterPro" id="IPR001708">
    <property type="entry name" value="YidC/ALB3/OXA1/COX18"/>
</dbReference>
<evidence type="ECO:0000313" key="13">
    <source>
        <dbReference type="EMBL" id="OGM77546.1"/>
    </source>
</evidence>
<reference evidence="13 14" key="1">
    <citation type="journal article" date="2016" name="Nat. Commun.">
        <title>Thousands of microbial genomes shed light on interconnected biogeochemical processes in an aquifer system.</title>
        <authorList>
            <person name="Anantharaman K."/>
            <person name="Brown C.T."/>
            <person name="Hug L.A."/>
            <person name="Sharon I."/>
            <person name="Castelle C.J."/>
            <person name="Probst A.J."/>
            <person name="Thomas B.C."/>
            <person name="Singh A."/>
            <person name="Wilkins M.J."/>
            <person name="Karaoz U."/>
            <person name="Brodie E.L."/>
            <person name="Williams K.H."/>
            <person name="Hubbard S.S."/>
            <person name="Banfield J.F."/>
        </authorList>
    </citation>
    <scope>NUCLEOTIDE SEQUENCE [LARGE SCALE GENOMIC DNA]</scope>
</reference>
<proteinExistence type="inferred from homology"/>
<keyword evidence="6 11" id="KW-1133">Transmembrane helix</keyword>
<dbReference type="Proteomes" id="UP000179241">
    <property type="component" value="Unassembled WGS sequence"/>
</dbReference>